<evidence type="ECO:0000256" key="6">
    <source>
        <dbReference type="SAM" id="MobiDB-lite"/>
    </source>
</evidence>
<keyword evidence="3 5" id="KW-0862">Zinc</keyword>
<sequence>MNTYIRIHTYHAKVIYLFFRTIPSPFPLFRLETFWFCVFRVLKCGDRMEASESIYVPDSSNKDAESGFQSSLSPNPDLDHAPSDPNHTPEEVTLVTLGKLQQLNLKDISEPFPKEEAEKHGNSDFKEAQEGQEDEKRKGDSNWEEEKGGESECNGWDNNGSENEIEIDKFVVAEGDEVEDTGERNGITVTEMIQYQYPVRLEAEDCAFYLKTGTCKFGSNCKFNHPVRRNNQAVREKVKEREEPSEKPGQTECKYYLSSGGCKYGNACRYNHTRGNTSGTTLLDFNFLGLPIRPEEKECPYYMRTGSCKYGANCKFNHPDPTAVGGSNNPSGYGNGGSATLASSRSSMRSWSSPRPSNETAAFVPMVLSPTRGVPPKNPEWNGYQVPVYPSERSTNFPVAYVVSPAAAEPNVYRHHQQQIQVEEYPERPGQPECSYFLKTGDCKFKSNCRYHHPKDRIVKSPPCTLSDKGLPLRPDQNICAYYSRYGICKYGPACKFDHPIHPVSSPMTGVDQHLSYDKAGEAGSQSGSDSNLLQTL</sequence>
<dbReference type="PANTHER" id="PTHR12506:SF20">
    <property type="entry name" value="ZINC FINGER CCCH DOMAIN-CONTAINING PROTEIN 67"/>
    <property type="match status" value="1"/>
</dbReference>
<dbReference type="SUPFAM" id="SSF90229">
    <property type="entry name" value="CCCH zinc finger"/>
    <property type="match status" value="5"/>
</dbReference>
<reference evidence="9" key="1">
    <citation type="submission" date="2025-08" db="UniProtKB">
        <authorList>
            <consortium name="RefSeq"/>
        </authorList>
    </citation>
    <scope>IDENTIFICATION</scope>
    <source>
        <tissue evidence="9">Leaves</tissue>
    </source>
</reference>
<evidence type="ECO:0000256" key="1">
    <source>
        <dbReference type="ARBA" id="ARBA00022723"/>
    </source>
</evidence>
<keyword evidence="2 5" id="KW-0863">Zinc-finger</keyword>
<feature type="compositionally biased region" description="Basic and acidic residues" evidence="6">
    <location>
        <begin position="77"/>
        <end position="90"/>
    </location>
</feature>
<dbReference type="InterPro" id="IPR036855">
    <property type="entry name" value="Znf_CCCH_sf"/>
</dbReference>
<dbReference type="Proteomes" id="UP000235220">
    <property type="component" value="Chromosome 2"/>
</dbReference>
<feature type="region of interest" description="Disordered" evidence="6">
    <location>
        <begin position="114"/>
        <end position="161"/>
    </location>
</feature>
<keyword evidence="8" id="KW-1185">Reference proteome</keyword>
<dbReference type="GeneID" id="108984968"/>
<name>A0A2I4DZQ4_JUGRE</name>
<feature type="region of interest" description="Disordered" evidence="6">
    <location>
        <begin position="57"/>
        <end position="90"/>
    </location>
</feature>
<dbReference type="PROSITE" id="PS50103">
    <property type="entry name" value="ZF_C3H1"/>
    <property type="match status" value="5"/>
</dbReference>
<dbReference type="Gene3D" id="2.30.30.1190">
    <property type="match status" value="2"/>
</dbReference>
<dbReference type="GO" id="GO:0008270">
    <property type="term" value="F:zinc ion binding"/>
    <property type="evidence" value="ECO:0007669"/>
    <property type="project" value="UniProtKB-KW"/>
</dbReference>
<dbReference type="OrthoDB" id="411372at2759"/>
<dbReference type="GO" id="GO:0003729">
    <property type="term" value="F:mRNA binding"/>
    <property type="evidence" value="ECO:0000318"/>
    <property type="project" value="GO_Central"/>
</dbReference>
<gene>
    <name evidence="9" type="primary">LOC108984968</name>
</gene>
<keyword evidence="4" id="KW-0238">DNA-binding</keyword>
<dbReference type="KEGG" id="jre:108984968"/>
<dbReference type="AlphaFoldDB" id="A0A2I4DZQ4"/>
<proteinExistence type="predicted"/>
<feature type="zinc finger region" description="C3H1-type" evidence="5">
    <location>
        <begin position="200"/>
        <end position="228"/>
    </location>
</feature>
<accession>A0A2I4DZQ4</accession>
<dbReference type="Gene3D" id="4.10.1000.10">
    <property type="entry name" value="Zinc finger, CCCH-type"/>
    <property type="match status" value="2"/>
</dbReference>
<feature type="domain" description="C3H1-type" evidence="7">
    <location>
        <begin position="247"/>
        <end position="275"/>
    </location>
</feature>
<evidence type="ECO:0000313" key="9">
    <source>
        <dbReference type="RefSeq" id="XP_018812623.2"/>
    </source>
</evidence>
<feature type="domain" description="C3H1-type" evidence="7">
    <location>
        <begin position="200"/>
        <end position="228"/>
    </location>
</feature>
<dbReference type="STRING" id="51240.A0A2I4DZQ4"/>
<feature type="zinc finger region" description="C3H1-type" evidence="5">
    <location>
        <begin position="247"/>
        <end position="275"/>
    </location>
</feature>
<evidence type="ECO:0000256" key="3">
    <source>
        <dbReference type="ARBA" id="ARBA00022833"/>
    </source>
</evidence>
<protein>
    <submittedName>
        <fullName evidence="9">Zinc finger CCCH domain-containing protein 43-like</fullName>
    </submittedName>
</protein>
<feature type="zinc finger region" description="C3H1-type" evidence="5">
    <location>
        <begin position="293"/>
        <end position="321"/>
    </location>
</feature>
<evidence type="ECO:0000256" key="4">
    <source>
        <dbReference type="ARBA" id="ARBA00023125"/>
    </source>
</evidence>
<evidence type="ECO:0000313" key="8">
    <source>
        <dbReference type="Proteomes" id="UP000235220"/>
    </source>
</evidence>
<dbReference type="InterPro" id="IPR050974">
    <property type="entry name" value="Plant_ZF_CCCH"/>
</dbReference>
<evidence type="ECO:0000256" key="2">
    <source>
        <dbReference type="ARBA" id="ARBA00022771"/>
    </source>
</evidence>
<dbReference type="RefSeq" id="XP_018812623.2">
    <property type="nucleotide sequence ID" value="XM_018957078.2"/>
</dbReference>
<dbReference type="InterPro" id="IPR000571">
    <property type="entry name" value="Znf_CCCH"/>
</dbReference>
<feature type="domain" description="C3H1-type" evidence="7">
    <location>
        <begin position="474"/>
        <end position="502"/>
    </location>
</feature>
<feature type="zinc finger region" description="C3H1-type" evidence="5">
    <location>
        <begin position="428"/>
        <end position="456"/>
    </location>
</feature>
<dbReference type="SMART" id="SM00356">
    <property type="entry name" value="ZnF_C3H1"/>
    <property type="match status" value="5"/>
</dbReference>
<evidence type="ECO:0000256" key="5">
    <source>
        <dbReference type="PROSITE-ProRule" id="PRU00723"/>
    </source>
</evidence>
<evidence type="ECO:0000259" key="7">
    <source>
        <dbReference type="PROSITE" id="PS50103"/>
    </source>
</evidence>
<feature type="compositionally biased region" description="Low complexity" evidence="6">
    <location>
        <begin position="343"/>
        <end position="356"/>
    </location>
</feature>
<dbReference type="InParanoid" id="A0A2I4DZQ4"/>
<dbReference type="PANTHER" id="PTHR12506">
    <property type="entry name" value="PROTEIN PHOSPHATASE RELATED"/>
    <property type="match status" value="1"/>
</dbReference>
<feature type="zinc finger region" description="C3H1-type" evidence="5">
    <location>
        <begin position="474"/>
        <end position="502"/>
    </location>
</feature>
<feature type="compositionally biased region" description="Basic and acidic residues" evidence="6">
    <location>
        <begin position="114"/>
        <end position="150"/>
    </location>
</feature>
<dbReference type="GO" id="GO:0003677">
    <property type="term" value="F:DNA binding"/>
    <property type="evidence" value="ECO:0007669"/>
    <property type="project" value="UniProtKB-KW"/>
</dbReference>
<dbReference type="Pfam" id="PF00642">
    <property type="entry name" value="zf-CCCH"/>
    <property type="match status" value="5"/>
</dbReference>
<feature type="region of interest" description="Disordered" evidence="6">
    <location>
        <begin position="325"/>
        <end position="356"/>
    </location>
</feature>
<feature type="domain" description="C3H1-type" evidence="7">
    <location>
        <begin position="293"/>
        <end position="321"/>
    </location>
</feature>
<feature type="domain" description="C3H1-type" evidence="7">
    <location>
        <begin position="428"/>
        <end position="456"/>
    </location>
</feature>
<organism evidence="8 9">
    <name type="scientific">Juglans regia</name>
    <name type="common">English walnut</name>
    <dbReference type="NCBI Taxonomy" id="51240"/>
    <lineage>
        <taxon>Eukaryota</taxon>
        <taxon>Viridiplantae</taxon>
        <taxon>Streptophyta</taxon>
        <taxon>Embryophyta</taxon>
        <taxon>Tracheophyta</taxon>
        <taxon>Spermatophyta</taxon>
        <taxon>Magnoliopsida</taxon>
        <taxon>eudicotyledons</taxon>
        <taxon>Gunneridae</taxon>
        <taxon>Pentapetalae</taxon>
        <taxon>rosids</taxon>
        <taxon>fabids</taxon>
        <taxon>Fagales</taxon>
        <taxon>Juglandaceae</taxon>
        <taxon>Juglans</taxon>
    </lineage>
</organism>
<dbReference type="FunCoup" id="A0A2I4DZQ4">
    <property type="interactions" value="2202"/>
</dbReference>
<keyword evidence="1 5" id="KW-0479">Metal-binding</keyword>